<gene>
    <name evidence="1" type="ORF">AOG55_05330</name>
</gene>
<dbReference type="EMBL" id="LKBH01000077">
    <property type="protein sequence ID" value="KQB35956.1"/>
    <property type="molecule type" value="Genomic_DNA"/>
</dbReference>
<evidence type="ECO:0000313" key="2">
    <source>
        <dbReference type="Proteomes" id="UP000050301"/>
    </source>
</evidence>
<sequence>MILTKKERKNEVKNMAKGGAIIDVVNRKVDNTYDALFPALKDLYDQGILYTEKVFDQKIPRWEHGEYLGDETVTMHKLILDPDVDRFILGVLDDVANYPRLNPTERYEVWAHFKLKFSKLYFIINRGIYI</sequence>
<protein>
    <submittedName>
        <fullName evidence="1">Uncharacterized protein</fullName>
    </submittedName>
</protein>
<evidence type="ECO:0000313" key="1">
    <source>
        <dbReference type="EMBL" id="KQB35956.1"/>
    </source>
</evidence>
<keyword evidence="2" id="KW-1185">Reference proteome</keyword>
<dbReference type="Proteomes" id="UP000050301">
    <property type="component" value="Unassembled WGS sequence"/>
</dbReference>
<proteinExistence type="predicted"/>
<name>A0A0N8VLA2_9ARCH</name>
<accession>A0A0N8VLA2</accession>
<organism evidence="1 2">
    <name type="scientific">Acidiplasma cupricumulans</name>
    <dbReference type="NCBI Taxonomy" id="312540"/>
    <lineage>
        <taxon>Archaea</taxon>
        <taxon>Methanobacteriati</taxon>
        <taxon>Thermoplasmatota</taxon>
        <taxon>Thermoplasmata</taxon>
        <taxon>Thermoplasmatales</taxon>
        <taxon>Ferroplasmaceae</taxon>
        <taxon>Acidiplasma</taxon>
    </lineage>
</organism>
<reference evidence="1 2" key="1">
    <citation type="submission" date="2015-09" db="EMBL/GenBank/DDBJ databases">
        <title>Heavy metals and arsenic resistance mechanisms in polyextremophilic archaea of the family Ferroplasmaceae.</title>
        <authorList>
            <person name="Bulaev A.G."/>
            <person name="Kanygina A.V."/>
        </authorList>
    </citation>
    <scope>NUCLEOTIDE SEQUENCE [LARGE SCALE GENOMIC DNA]</scope>
    <source>
        <strain evidence="1 2">BH2</strain>
    </source>
</reference>
<comment type="caution">
    <text evidence="1">The sequence shown here is derived from an EMBL/GenBank/DDBJ whole genome shotgun (WGS) entry which is preliminary data.</text>
</comment>
<dbReference type="AlphaFoldDB" id="A0A0N8VLA2"/>
<dbReference type="InParanoid" id="A0A0N8VLA2"/>